<dbReference type="PANTHER" id="PTHR23513:SF11">
    <property type="entry name" value="STAPHYLOFERRIN A TRANSPORTER"/>
    <property type="match status" value="1"/>
</dbReference>
<dbReference type="InterPro" id="IPR010290">
    <property type="entry name" value="TM_effector"/>
</dbReference>
<dbReference type="CDD" id="cd06173">
    <property type="entry name" value="MFS_MefA_like"/>
    <property type="match status" value="1"/>
</dbReference>
<dbReference type="Gene3D" id="1.20.1250.20">
    <property type="entry name" value="MFS general substrate transporter like domains"/>
    <property type="match status" value="1"/>
</dbReference>
<evidence type="ECO:0000313" key="8">
    <source>
        <dbReference type="EMBL" id="MET4683351.1"/>
    </source>
</evidence>
<dbReference type="Pfam" id="PF05977">
    <property type="entry name" value="MFS_3"/>
    <property type="match status" value="1"/>
</dbReference>
<dbReference type="InterPro" id="IPR036259">
    <property type="entry name" value="MFS_trans_sf"/>
</dbReference>
<evidence type="ECO:0000256" key="1">
    <source>
        <dbReference type="ARBA" id="ARBA00004651"/>
    </source>
</evidence>
<evidence type="ECO:0000256" key="7">
    <source>
        <dbReference type="SAM" id="Phobius"/>
    </source>
</evidence>
<comment type="subcellular location">
    <subcellularLocation>
        <location evidence="1">Cell membrane</location>
        <topology evidence="1">Multi-pass membrane protein</topology>
    </subcellularLocation>
</comment>
<keyword evidence="5 7" id="KW-1133">Transmembrane helix</keyword>
<keyword evidence="6 7" id="KW-0472">Membrane</keyword>
<name>A0ABV2R9U3_9CAUL</name>
<sequence>MSEHERRPAPHKAPGMRIATLRALLGRRDYVVYSAGNAVSLIGTWIQAIAFGWTAWSMTESPLWLGVVSAAGLIPTILAGLAGGVLADSLDRLKLTLLTQGASFLLTITLFALYRMEALNIGLLVVFKGLLAGITALSQPARMALVPQLVGPGLIGPAVSFSSMTFNTARFIGPAVAGLILVVWDAGAAFLINALTFLVMAAAILMLRLPKDATRPAARPASEEGVANRLKAGWRHVATHPGALALFLMLVVVVLTVRPVSDFLPALVSRIHGRGVEAVAALTSSLALGSLLGGLWTAGRPLNGMTASTLKAAFLYALCVAAFILTPNFWIGCLILTAAGAFTAVFSISAQTLVQTSTPDAMRGRVMSLWFILVRGGPDLGALLIGLSAARLGLHAAFLGGVALCLGATAWAWFRLSRLSPELEQEAPSR</sequence>
<evidence type="ECO:0000256" key="3">
    <source>
        <dbReference type="ARBA" id="ARBA00022475"/>
    </source>
</evidence>
<evidence type="ECO:0000313" key="9">
    <source>
        <dbReference type="Proteomes" id="UP001549313"/>
    </source>
</evidence>
<feature type="transmembrane region" description="Helical" evidence="7">
    <location>
        <begin position="95"/>
        <end position="113"/>
    </location>
</feature>
<evidence type="ECO:0000256" key="4">
    <source>
        <dbReference type="ARBA" id="ARBA00022692"/>
    </source>
</evidence>
<keyword evidence="2" id="KW-0813">Transport</keyword>
<feature type="transmembrane region" description="Helical" evidence="7">
    <location>
        <begin position="186"/>
        <end position="207"/>
    </location>
</feature>
<keyword evidence="3" id="KW-1003">Cell membrane</keyword>
<evidence type="ECO:0000256" key="5">
    <source>
        <dbReference type="ARBA" id="ARBA00022989"/>
    </source>
</evidence>
<feature type="transmembrane region" description="Helical" evidence="7">
    <location>
        <begin position="149"/>
        <end position="166"/>
    </location>
</feature>
<gene>
    <name evidence="8" type="ORF">ABIE19_001260</name>
</gene>
<feature type="transmembrane region" description="Helical" evidence="7">
    <location>
        <begin position="30"/>
        <end position="56"/>
    </location>
</feature>
<organism evidence="8 9">
    <name type="scientific">Brevundimonas faecalis</name>
    <dbReference type="NCBI Taxonomy" id="947378"/>
    <lineage>
        <taxon>Bacteria</taxon>
        <taxon>Pseudomonadati</taxon>
        <taxon>Pseudomonadota</taxon>
        <taxon>Alphaproteobacteria</taxon>
        <taxon>Caulobacterales</taxon>
        <taxon>Caulobacteraceae</taxon>
        <taxon>Brevundimonas</taxon>
    </lineage>
</organism>
<feature type="transmembrane region" description="Helical" evidence="7">
    <location>
        <begin position="62"/>
        <end position="83"/>
    </location>
</feature>
<dbReference type="EMBL" id="JBEPTF010000001">
    <property type="protein sequence ID" value="MET4683351.1"/>
    <property type="molecule type" value="Genomic_DNA"/>
</dbReference>
<protein>
    <submittedName>
        <fullName evidence="8">MFS family permease</fullName>
    </submittedName>
</protein>
<feature type="transmembrane region" description="Helical" evidence="7">
    <location>
        <begin position="119"/>
        <end position="137"/>
    </location>
</feature>
<feature type="transmembrane region" description="Helical" evidence="7">
    <location>
        <begin position="278"/>
        <end position="298"/>
    </location>
</feature>
<feature type="transmembrane region" description="Helical" evidence="7">
    <location>
        <begin position="396"/>
        <end position="414"/>
    </location>
</feature>
<feature type="transmembrane region" description="Helical" evidence="7">
    <location>
        <begin position="369"/>
        <end position="390"/>
    </location>
</feature>
<comment type="caution">
    <text evidence="8">The sequence shown here is derived from an EMBL/GenBank/DDBJ whole genome shotgun (WGS) entry which is preliminary data.</text>
</comment>
<keyword evidence="9" id="KW-1185">Reference proteome</keyword>
<evidence type="ECO:0000256" key="6">
    <source>
        <dbReference type="ARBA" id="ARBA00023136"/>
    </source>
</evidence>
<evidence type="ECO:0000256" key="2">
    <source>
        <dbReference type="ARBA" id="ARBA00022448"/>
    </source>
</evidence>
<keyword evidence="4 7" id="KW-0812">Transmembrane</keyword>
<dbReference type="Proteomes" id="UP001549313">
    <property type="component" value="Unassembled WGS sequence"/>
</dbReference>
<dbReference type="SUPFAM" id="SSF103473">
    <property type="entry name" value="MFS general substrate transporter"/>
    <property type="match status" value="1"/>
</dbReference>
<accession>A0ABV2R9U3</accession>
<feature type="transmembrane region" description="Helical" evidence="7">
    <location>
        <begin position="329"/>
        <end position="348"/>
    </location>
</feature>
<dbReference type="PANTHER" id="PTHR23513">
    <property type="entry name" value="INTEGRAL MEMBRANE EFFLUX PROTEIN-RELATED"/>
    <property type="match status" value="1"/>
</dbReference>
<dbReference type="RefSeq" id="WP_354088274.1">
    <property type="nucleotide sequence ID" value="NZ_JBEPTF010000001.1"/>
</dbReference>
<feature type="transmembrane region" description="Helical" evidence="7">
    <location>
        <begin position="237"/>
        <end position="258"/>
    </location>
</feature>
<reference evidence="8 9" key="1">
    <citation type="submission" date="2024-06" db="EMBL/GenBank/DDBJ databases">
        <title>Sorghum-associated microbial communities from plants grown in Nebraska, USA.</title>
        <authorList>
            <person name="Schachtman D."/>
        </authorList>
    </citation>
    <scope>NUCLEOTIDE SEQUENCE [LARGE SCALE GENOMIC DNA]</scope>
    <source>
        <strain evidence="8 9">2814</strain>
    </source>
</reference>
<proteinExistence type="predicted"/>